<dbReference type="InterPro" id="IPR052425">
    <property type="entry name" value="Uncharacterized_MFS-type"/>
</dbReference>
<dbReference type="GO" id="GO:0005886">
    <property type="term" value="C:plasma membrane"/>
    <property type="evidence" value="ECO:0007669"/>
    <property type="project" value="UniProtKB-SubCell"/>
</dbReference>
<keyword evidence="4 6" id="KW-1133">Transmembrane helix</keyword>
<dbReference type="InterPro" id="IPR011701">
    <property type="entry name" value="MFS"/>
</dbReference>
<accession>A0A0W0RWX8</accession>
<dbReference type="PATRIC" id="fig|447.4.peg.884"/>
<feature type="transmembrane region" description="Helical" evidence="6">
    <location>
        <begin position="304"/>
        <end position="327"/>
    </location>
</feature>
<keyword evidence="9" id="KW-1185">Reference proteome</keyword>
<evidence type="ECO:0000259" key="7">
    <source>
        <dbReference type="PROSITE" id="PS50850"/>
    </source>
</evidence>
<dbReference type="InterPro" id="IPR036259">
    <property type="entry name" value="MFS_trans_sf"/>
</dbReference>
<dbReference type="AlphaFoldDB" id="A0A0W0RWX8"/>
<dbReference type="Pfam" id="PF07690">
    <property type="entry name" value="MFS_1"/>
    <property type="match status" value="1"/>
</dbReference>
<dbReference type="InterPro" id="IPR020846">
    <property type="entry name" value="MFS_dom"/>
</dbReference>
<keyword evidence="2" id="KW-1003">Cell membrane</keyword>
<protein>
    <submittedName>
        <fullName evidence="8">Major facilitator superfamily transporter</fullName>
    </submittedName>
</protein>
<dbReference type="GO" id="GO:0022857">
    <property type="term" value="F:transmembrane transporter activity"/>
    <property type="evidence" value="ECO:0007669"/>
    <property type="project" value="InterPro"/>
</dbReference>
<dbReference type="PANTHER" id="PTHR42688:SF1">
    <property type="entry name" value="BLR5212 PROTEIN"/>
    <property type="match status" value="1"/>
</dbReference>
<dbReference type="CDD" id="cd17370">
    <property type="entry name" value="MFS_MJ1317_like"/>
    <property type="match status" value="1"/>
</dbReference>
<sequence>MRQQKSLSKDAALKFIILIGVVSLFADMTYEGARSITGPYLALLGANAAVVGFVSGFGELLGYALRMVSGYLADRTHKYWTITIFGYTCNLLAVPLLAIAGHWWVAAVLIITERAGKGIRMPARDAMLAHAGHQKGMGWAFGLHEALDQTGAMLGPLILALALYFKVEYRYCFALLLIPALFALSTLLLSRWLYPRPQDLEVHHDTLEVTGMSMNIAFWIYLSGAALIAAGYADFPLIAYHFQKKDLLSPLWIPISYAIAKGFNIVSAPLLGHLYDRYGFIILVIVSLLTCFFAPLVFFGNSSLALFGVILWSIGVCAHESLMRAIVAGMIPKEKRGSAYGIFNTGFGIFWFLGSVVMGVLYDISITALVIFSIGIQLLAIPLLGIVMKKLK</sequence>
<keyword evidence="3 6" id="KW-0812">Transmembrane</keyword>
<dbReference type="Proteomes" id="UP000054695">
    <property type="component" value="Unassembled WGS sequence"/>
</dbReference>
<feature type="transmembrane region" description="Helical" evidence="6">
    <location>
        <begin position="42"/>
        <end position="63"/>
    </location>
</feature>
<evidence type="ECO:0000313" key="8">
    <source>
        <dbReference type="EMBL" id="KTC75561.1"/>
    </source>
</evidence>
<dbReference type="PANTHER" id="PTHR42688">
    <property type="entry name" value="CONSERVED PROTEIN"/>
    <property type="match status" value="1"/>
</dbReference>
<dbReference type="RefSeq" id="WP_058458510.1">
    <property type="nucleotide sequence ID" value="NZ_CAAAIY010000016.1"/>
</dbReference>
<feature type="transmembrane region" description="Helical" evidence="6">
    <location>
        <begin position="278"/>
        <end position="298"/>
    </location>
</feature>
<evidence type="ECO:0000256" key="3">
    <source>
        <dbReference type="ARBA" id="ARBA00022692"/>
    </source>
</evidence>
<feature type="transmembrane region" description="Helical" evidence="6">
    <location>
        <begin position="214"/>
        <end position="235"/>
    </location>
</feature>
<dbReference type="STRING" id="447.Lboz_0817"/>
<dbReference type="Gene3D" id="1.20.1250.20">
    <property type="entry name" value="MFS general substrate transporter like domains"/>
    <property type="match status" value="2"/>
</dbReference>
<feature type="transmembrane region" description="Helical" evidence="6">
    <location>
        <begin position="368"/>
        <end position="388"/>
    </location>
</feature>
<dbReference type="EMBL" id="LNXU01000009">
    <property type="protein sequence ID" value="KTC75561.1"/>
    <property type="molecule type" value="Genomic_DNA"/>
</dbReference>
<feature type="transmembrane region" description="Helical" evidence="6">
    <location>
        <begin position="146"/>
        <end position="165"/>
    </location>
</feature>
<keyword evidence="5 6" id="KW-0472">Membrane</keyword>
<evidence type="ECO:0000256" key="6">
    <source>
        <dbReference type="SAM" id="Phobius"/>
    </source>
</evidence>
<reference evidence="8 9" key="1">
    <citation type="submission" date="2015-11" db="EMBL/GenBank/DDBJ databases">
        <title>Genomic analysis of 38 Legionella species identifies large and diverse effector repertoires.</title>
        <authorList>
            <person name="Burstein D."/>
            <person name="Amaro F."/>
            <person name="Zusman T."/>
            <person name="Lifshitz Z."/>
            <person name="Cohen O."/>
            <person name="Gilbert J.A."/>
            <person name="Pupko T."/>
            <person name="Shuman H.A."/>
            <person name="Segal G."/>
        </authorList>
    </citation>
    <scope>NUCLEOTIDE SEQUENCE [LARGE SCALE GENOMIC DNA]</scope>
    <source>
        <strain evidence="8 9">WIGA</strain>
    </source>
</reference>
<comment type="caution">
    <text evidence="8">The sequence shown here is derived from an EMBL/GenBank/DDBJ whole genome shotgun (WGS) entry which is preliminary data.</text>
</comment>
<feature type="transmembrane region" description="Helical" evidence="6">
    <location>
        <begin position="12"/>
        <end position="30"/>
    </location>
</feature>
<name>A0A0W0RWX8_LEGBO</name>
<evidence type="ECO:0000256" key="1">
    <source>
        <dbReference type="ARBA" id="ARBA00004651"/>
    </source>
</evidence>
<comment type="subcellular location">
    <subcellularLocation>
        <location evidence="1">Cell membrane</location>
        <topology evidence="1">Multi-pass membrane protein</topology>
    </subcellularLocation>
</comment>
<feature type="domain" description="Major facilitator superfamily (MFS) profile" evidence="7">
    <location>
        <begin position="13"/>
        <end position="392"/>
    </location>
</feature>
<proteinExistence type="predicted"/>
<dbReference type="OrthoDB" id="9803985at2"/>
<organism evidence="8 9">
    <name type="scientific">Legionella bozemanae</name>
    <name type="common">Fluoribacter bozemanae</name>
    <dbReference type="NCBI Taxonomy" id="447"/>
    <lineage>
        <taxon>Bacteria</taxon>
        <taxon>Pseudomonadati</taxon>
        <taxon>Pseudomonadota</taxon>
        <taxon>Gammaproteobacteria</taxon>
        <taxon>Legionellales</taxon>
        <taxon>Legionellaceae</taxon>
        <taxon>Legionella</taxon>
    </lineage>
</organism>
<dbReference type="SUPFAM" id="SSF103473">
    <property type="entry name" value="MFS general substrate transporter"/>
    <property type="match status" value="1"/>
</dbReference>
<gene>
    <name evidence="8" type="ORF">Lboz_0817</name>
</gene>
<feature type="transmembrane region" description="Helical" evidence="6">
    <location>
        <begin position="339"/>
        <end position="362"/>
    </location>
</feature>
<evidence type="ECO:0000256" key="4">
    <source>
        <dbReference type="ARBA" id="ARBA00022989"/>
    </source>
</evidence>
<dbReference type="PROSITE" id="PS50850">
    <property type="entry name" value="MFS"/>
    <property type="match status" value="1"/>
</dbReference>
<evidence type="ECO:0000256" key="5">
    <source>
        <dbReference type="ARBA" id="ARBA00023136"/>
    </source>
</evidence>
<evidence type="ECO:0000256" key="2">
    <source>
        <dbReference type="ARBA" id="ARBA00022475"/>
    </source>
</evidence>
<evidence type="ECO:0000313" key="9">
    <source>
        <dbReference type="Proteomes" id="UP000054695"/>
    </source>
</evidence>
<feature type="transmembrane region" description="Helical" evidence="6">
    <location>
        <begin position="84"/>
        <end position="111"/>
    </location>
</feature>
<feature type="transmembrane region" description="Helical" evidence="6">
    <location>
        <begin position="172"/>
        <end position="194"/>
    </location>
</feature>